<reference evidence="2 3" key="1">
    <citation type="journal article" date="2015" name="Nature">
        <title>rRNA introns, odd ribosomes, and small enigmatic genomes across a large radiation of phyla.</title>
        <authorList>
            <person name="Brown C.T."/>
            <person name="Hug L.A."/>
            <person name="Thomas B.C."/>
            <person name="Sharon I."/>
            <person name="Castelle C.J."/>
            <person name="Singh A."/>
            <person name="Wilkins M.J."/>
            <person name="Williams K.H."/>
            <person name="Banfield J.F."/>
        </authorList>
    </citation>
    <scope>NUCLEOTIDE SEQUENCE [LARGE SCALE GENOMIC DNA]</scope>
</reference>
<feature type="transmembrane region" description="Helical" evidence="1">
    <location>
        <begin position="142"/>
        <end position="162"/>
    </location>
</feature>
<accession>A0A0G1DJ39</accession>
<protein>
    <recommendedName>
        <fullName evidence="4">Yip1 domain-containing protein</fullName>
    </recommendedName>
</protein>
<evidence type="ECO:0000256" key="1">
    <source>
        <dbReference type="SAM" id="Phobius"/>
    </source>
</evidence>
<keyword evidence="1" id="KW-0812">Transmembrane</keyword>
<dbReference type="AlphaFoldDB" id="A0A0G1DJ39"/>
<gene>
    <name evidence="2" type="ORF">UV73_C0004G0027</name>
</gene>
<keyword evidence="1" id="KW-0472">Membrane</keyword>
<feature type="transmembrane region" description="Helical" evidence="1">
    <location>
        <begin position="111"/>
        <end position="130"/>
    </location>
</feature>
<dbReference type="Proteomes" id="UP000034894">
    <property type="component" value="Unassembled WGS sequence"/>
</dbReference>
<comment type="caution">
    <text evidence="2">The sequence shown here is derived from an EMBL/GenBank/DDBJ whole genome shotgun (WGS) entry which is preliminary data.</text>
</comment>
<evidence type="ECO:0008006" key="4">
    <source>
        <dbReference type="Google" id="ProtNLM"/>
    </source>
</evidence>
<feature type="transmembrane region" description="Helical" evidence="1">
    <location>
        <begin position="174"/>
        <end position="196"/>
    </location>
</feature>
<sequence>MRPITSFVFFLRNSFGIIKEPYHTYRHLAHGDKIFTQQTIYIYLLVIFFFLSSSIIRLGMENPYLLTVRFNLLLFGTAGGIILMLFLFYLTGKLWQVGNFSLLRLTVLWSYSLWPTLLWFIATALLYRLIPPPRTWSVPGGILSIIFITYSLTLLSWKLILYYLTLRFGLKLDLARICLTQLLIVPVVFIYSFILYKSGIFRIPFI</sequence>
<feature type="transmembrane region" description="Helical" evidence="1">
    <location>
        <begin position="72"/>
        <end position="91"/>
    </location>
</feature>
<feature type="transmembrane region" description="Helical" evidence="1">
    <location>
        <begin position="40"/>
        <end position="60"/>
    </location>
</feature>
<keyword evidence="1" id="KW-1133">Transmembrane helix</keyword>
<dbReference type="STRING" id="1618443.UV73_C0004G0027"/>
<proteinExistence type="predicted"/>
<evidence type="ECO:0000313" key="3">
    <source>
        <dbReference type="Proteomes" id="UP000034894"/>
    </source>
</evidence>
<name>A0A0G1DJ39_9BACT</name>
<evidence type="ECO:0000313" key="2">
    <source>
        <dbReference type="EMBL" id="KKS97885.1"/>
    </source>
</evidence>
<dbReference type="EMBL" id="LCFP01000004">
    <property type="protein sequence ID" value="KKS97885.1"/>
    <property type="molecule type" value="Genomic_DNA"/>
</dbReference>
<organism evidence="2 3">
    <name type="scientific">Candidatus Gottesmanbacteria bacterium GW2011_GWA2_43_14</name>
    <dbReference type="NCBI Taxonomy" id="1618443"/>
    <lineage>
        <taxon>Bacteria</taxon>
        <taxon>Candidatus Gottesmaniibacteriota</taxon>
    </lineage>
</organism>